<proteinExistence type="predicted"/>
<evidence type="ECO:0000313" key="3">
    <source>
        <dbReference type="EMBL" id="CCX30659.1"/>
    </source>
</evidence>
<sequence length="354" mass="39652">MAARLQPPSALKKFTRFLSKGVGKKQQQDSPPSYSEATDEKHSKGSSITNATDDKANLYRRKSQHGDTGAGSRNDYTSQPSVTRGQDLCETDADGNRPTEGKRWDPYGVLKIFDNVLLLDDSASMAEQDNGKGLSRWEQLEKVLDYVVPVVTKHDDNGVDVYFLNQTFNDKSNVRTSDEVMALFREVRPCQGTPIGTRIKMIFENYLAEYESHLELERKGKASTIKPMNVICITDGAPWPYERQKTILYEAIVTTANRLKELEKKSKGKSNGPKLRQLGIQFVQVGSDRGAAAFLKKLDEDLEKQGVPDIVDTFNYDKMLKETGLDCLTGEDLLKVVLGAIDKSVDIADEDDRW</sequence>
<gene>
    <name evidence="3" type="ORF">PCON_08998</name>
</gene>
<evidence type="ECO:0000256" key="1">
    <source>
        <dbReference type="SAM" id="MobiDB-lite"/>
    </source>
</evidence>
<dbReference type="SUPFAM" id="SSF53300">
    <property type="entry name" value="vWA-like"/>
    <property type="match status" value="1"/>
</dbReference>
<evidence type="ECO:0000313" key="4">
    <source>
        <dbReference type="Proteomes" id="UP000018144"/>
    </source>
</evidence>
<protein>
    <recommendedName>
        <fullName evidence="2">VWFA domain-containing protein</fullName>
    </recommendedName>
</protein>
<feature type="region of interest" description="Disordered" evidence="1">
    <location>
        <begin position="1"/>
        <end position="102"/>
    </location>
</feature>
<reference evidence="3 4" key="1">
    <citation type="journal article" date="2013" name="PLoS Genet.">
        <title>The genome and development-dependent transcriptomes of Pyronema confluens: a window into fungal evolution.</title>
        <authorList>
            <person name="Traeger S."/>
            <person name="Altegoer F."/>
            <person name="Freitag M."/>
            <person name="Gabaldon T."/>
            <person name="Kempken F."/>
            <person name="Kumar A."/>
            <person name="Marcet-Houben M."/>
            <person name="Poggeler S."/>
            <person name="Stajich J.E."/>
            <person name="Nowrousian M."/>
        </authorList>
    </citation>
    <scope>NUCLEOTIDE SEQUENCE [LARGE SCALE GENOMIC DNA]</scope>
    <source>
        <strain evidence="4">CBS 100304</strain>
        <tissue evidence="3">Vegetative mycelium</tissue>
    </source>
</reference>
<dbReference type="Gene3D" id="3.40.50.410">
    <property type="entry name" value="von Willebrand factor, type A domain"/>
    <property type="match status" value="1"/>
</dbReference>
<dbReference type="eggNOG" id="ENOG502S247">
    <property type="taxonomic scope" value="Eukaryota"/>
</dbReference>
<dbReference type="OrthoDB" id="2142040at2759"/>
<dbReference type="AlphaFoldDB" id="U4LEV6"/>
<dbReference type="PANTHER" id="PTHR34706:SF1">
    <property type="entry name" value="VWFA DOMAIN-CONTAINING PROTEIN"/>
    <property type="match status" value="1"/>
</dbReference>
<keyword evidence="4" id="KW-1185">Reference proteome</keyword>
<dbReference type="STRING" id="1076935.U4LEV6"/>
<name>U4LEV6_PYROM</name>
<organism evidence="3 4">
    <name type="scientific">Pyronema omphalodes (strain CBS 100304)</name>
    <name type="common">Pyronema confluens</name>
    <dbReference type="NCBI Taxonomy" id="1076935"/>
    <lineage>
        <taxon>Eukaryota</taxon>
        <taxon>Fungi</taxon>
        <taxon>Dikarya</taxon>
        <taxon>Ascomycota</taxon>
        <taxon>Pezizomycotina</taxon>
        <taxon>Pezizomycetes</taxon>
        <taxon>Pezizales</taxon>
        <taxon>Pyronemataceae</taxon>
        <taxon>Pyronema</taxon>
    </lineage>
</organism>
<feature type="compositionally biased region" description="Polar residues" evidence="1">
    <location>
        <begin position="74"/>
        <end position="84"/>
    </location>
</feature>
<dbReference type="EMBL" id="HF935464">
    <property type="protein sequence ID" value="CCX30659.1"/>
    <property type="molecule type" value="Genomic_DNA"/>
</dbReference>
<accession>U4LEV6</accession>
<dbReference type="InterPro" id="IPR002035">
    <property type="entry name" value="VWF_A"/>
</dbReference>
<dbReference type="OMA" id="GQRIWDI"/>
<dbReference type="PROSITE" id="PS50234">
    <property type="entry name" value="VWFA"/>
    <property type="match status" value="1"/>
</dbReference>
<dbReference type="Proteomes" id="UP000018144">
    <property type="component" value="Unassembled WGS sequence"/>
</dbReference>
<feature type="domain" description="VWFA" evidence="2">
    <location>
        <begin position="114"/>
        <end position="328"/>
    </location>
</feature>
<evidence type="ECO:0000259" key="2">
    <source>
        <dbReference type="PROSITE" id="PS50234"/>
    </source>
</evidence>
<dbReference type="PANTHER" id="PTHR34706">
    <property type="entry name" value="SLR1338 PROTEIN"/>
    <property type="match status" value="1"/>
</dbReference>
<dbReference type="InterPro" id="IPR036465">
    <property type="entry name" value="vWFA_dom_sf"/>
</dbReference>